<dbReference type="PANTHER" id="PTHR28047">
    <property type="entry name" value="PROTEIN DCG1"/>
    <property type="match status" value="1"/>
</dbReference>
<protein>
    <submittedName>
        <fullName evidence="2">Aspartate/glutamate racemase family protein</fullName>
    </submittedName>
</protein>
<proteinExistence type="inferred from homology"/>
<dbReference type="Gene3D" id="3.40.50.12500">
    <property type="match status" value="1"/>
</dbReference>
<evidence type="ECO:0000256" key="1">
    <source>
        <dbReference type="ARBA" id="ARBA00038414"/>
    </source>
</evidence>
<dbReference type="InterPro" id="IPR015942">
    <property type="entry name" value="Asp/Glu/hydantoin_racemase"/>
</dbReference>
<organism evidence="2 3">
    <name type="scientific">Jiella mangrovi</name>
    <dbReference type="NCBI Taxonomy" id="2821407"/>
    <lineage>
        <taxon>Bacteria</taxon>
        <taxon>Pseudomonadati</taxon>
        <taxon>Pseudomonadota</taxon>
        <taxon>Alphaproteobacteria</taxon>
        <taxon>Hyphomicrobiales</taxon>
        <taxon>Aurantimonadaceae</taxon>
        <taxon>Jiella</taxon>
    </lineage>
</organism>
<name>A0ABS4BJM6_9HYPH</name>
<dbReference type="EMBL" id="JAGJCF010000011">
    <property type="protein sequence ID" value="MBP0616906.1"/>
    <property type="molecule type" value="Genomic_DNA"/>
</dbReference>
<evidence type="ECO:0000313" key="3">
    <source>
        <dbReference type="Proteomes" id="UP000678276"/>
    </source>
</evidence>
<keyword evidence="3" id="KW-1185">Reference proteome</keyword>
<comment type="similarity">
    <text evidence="1">Belongs to the HyuE racemase family.</text>
</comment>
<accession>A0ABS4BJM6</accession>
<dbReference type="InterPro" id="IPR052186">
    <property type="entry name" value="Hydantoin_racemase-like"/>
</dbReference>
<reference evidence="2 3" key="1">
    <citation type="submission" date="2021-04" db="EMBL/GenBank/DDBJ databases">
        <title>Whole genome sequence of Jiella sp. KSK16Y-1.</title>
        <authorList>
            <person name="Tuo L."/>
        </authorList>
    </citation>
    <scope>NUCLEOTIDE SEQUENCE [LARGE SCALE GENOMIC DNA]</scope>
    <source>
        <strain evidence="2 3">KSK16Y-1</strain>
    </source>
</reference>
<evidence type="ECO:0000313" key="2">
    <source>
        <dbReference type="EMBL" id="MBP0616906.1"/>
    </source>
</evidence>
<dbReference type="InterPro" id="IPR053714">
    <property type="entry name" value="Iso_Racemase_Enz_sf"/>
</dbReference>
<dbReference type="RefSeq" id="WP_209595398.1">
    <property type="nucleotide sequence ID" value="NZ_JAGJCF010000011.1"/>
</dbReference>
<gene>
    <name evidence="2" type="ORF">J6595_15070</name>
</gene>
<dbReference type="Proteomes" id="UP000678276">
    <property type="component" value="Unassembled WGS sequence"/>
</dbReference>
<comment type="caution">
    <text evidence="2">The sequence shown here is derived from an EMBL/GenBank/DDBJ whole genome shotgun (WGS) entry which is preliminary data.</text>
</comment>
<dbReference type="Pfam" id="PF01177">
    <property type="entry name" value="Asp_Glu_race"/>
    <property type="match status" value="1"/>
</dbReference>
<sequence length="256" mass="26421">MRISIVNPNSTRSMTETIAHAARQAAARGTEILAYQNDAGPISIEGHVDGALAVPGLLHALAIAERDGADAHIIACFDDTGLEAARSILKGPVIGIGEAAARMATLVARRYSVITTLSVSVPILEDNLSRAGLSSLCASVRASELPVLALEADPEAANAKISEEIARAIDEDGAEAIVLGCAGMADFAASLSERHGVPVVEGVSAAVKLMEAAVTLGLKTVKRGGYATPRPKDQGFVYPDGMIGYTESAPVLEPVE</sequence>
<dbReference type="PANTHER" id="PTHR28047:SF5">
    <property type="entry name" value="PROTEIN DCG1"/>
    <property type="match status" value="1"/>
</dbReference>